<reference evidence="3 4" key="1">
    <citation type="submission" date="2022-07" db="EMBL/GenBank/DDBJ databases">
        <authorList>
            <person name="Xamxidin M."/>
            <person name="Wu M."/>
        </authorList>
    </citation>
    <scope>NUCLEOTIDE SEQUENCE [LARGE SCALE GENOMIC DNA]</scope>
    <source>
        <strain evidence="3 4">NBRC 111650</strain>
    </source>
</reference>
<dbReference type="Gene3D" id="3.40.250.10">
    <property type="entry name" value="Rhodanese-like domain"/>
    <property type="match status" value="1"/>
</dbReference>
<dbReference type="InterPro" id="IPR036873">
    <property type="entry name" value="Rhodanese-like_dom_sf"/>
</dbReference>
<evidence type="ECO:0000313" key="3">
    <source>
        <dbReference type="EMBL" id="MCQ8897648.1"/>
    </source>
</evidence>
<dbReference type="Pfam" id="PF00581">
    <property type="entry name" value="Rhodanese"/>
    <property type="match status" value="1"/>
</dbReference>
<protein>
    <submittedName>
        <fullName evidence="3">Rhodanese-like domain-containing protein</fullName>
    </submittedName>
</protein>
<evidence type="ECO:0000313" key="4">
    <source>
        <dbReference type="Proteomes" id="UP001204142"/>
    </source>
</evidence>
<feature type="transmembrane region" description="Helical" evidence="1">
    <location>
        <begin position="6"/>
        <end position="25"/>
    </location>
</feature>
<keyword evidence="4" id="KW-1185">Reference proteome</keyword>
<accession>A0ABT1WJG2</accession>
<dbReference type="PANTHER" id="PTHR43031:SF18">
    <property type="entry name" value="RHODANESE-RELATED SULFURTRANSFERASES"/>
    <property type="match status" value="1"/>
</dbReference>
<dbReference type="CDD" id="cd00158">
    <property type="entry name" value="RHOD"/>
    <property type="match status" value="1"/>
</dbReference>
<dbReference type="InterPro" id="IPR050229">
    <property type="entry name" value="GlpE_sulfurtransferase"/>
</dbReference>
<evidence type="ECO:0000256" key="1">
    <source>
        <dbReference type="SAM" id="Phobius"/>
    </source>
</evidence>
<evidence type="ECO:0000259" key="2">
    <source>
        <dbReference type="PROSITE" id="PS50206"/>
    </source>
</evidence>
<name>A0ABT1WJG2_9BURK</name>
<proteinExistence type="predicted"/>
<feature type="domain" description="Rhodanese" evidence="2">
    <location>
        <begin position="46"/>
        <end position="137"/>
    </location>
</feature>
<dbReference type="PROSITE" id="PS50206">
    <property type="entry name" value="RHODANESE_3"/>
    <property type="match status" value="1"/>
</dbReference>
<keyword evidence="1" id="KW-0812">Transmembrane</keyword>
<dbReference type="InterPro" id="IPR001763">
    <property type="entry name" value="Rhodanese-like_dom"/>
</dbReference>
<gene>
    <name evidence="3" type="ORF">NQT62_14500</name>
</gene>
<dbReference type="SUPFAM" id="SSF52821">
    <property type="entry name" value="Rhodanese/Cell cycle control phosphatase"/>
    <property type="match status" value="1"/>
</dbReference>
<sequence length="144" mass="15490">MTQEFLVHNSWLIALAIGSGLMLVWPSVMKGGARRVTPQQATLLLNQKKAVVIDIRDEDTFNTVGAIAQSKRIPLDQIKAKAATVSKNKDIPVIVVCQKGLRAVPAAKILQGEGYTDVQVLDGGIAAWFEAGLPLKKNSTKSKA</sequence>
<organism evidence="3 4">
    <name type="scientific">Limnobacter humi</name>
    <dbReference type="NCBI Taxonomy" id="1778671"/>
    <lineage>
        <taxon>Bacteria</taxon>
        <taxon>Pseudomonadati</taxon>
        <taxon>Pseudomonadota</taxon>
        <taxon>Betaproteobacteria</taxon>
        <taxon>Burkholderiales</taxon>
        <taxon>Burkholderiaceae</taxon>
        <taxon>Limnobacter</taxon>
    </lineage>
</organism>
<keyword evidence="1" id="KW-0472">Membrane</keyword>
<dbReference type="PANTHER" id="PTHR43031">
    <property type="entry name" value="FAD-DEPENDENT OXIDOREDUCTASE"/>
    <property type="match status" value="1"/>
</dbReference>
<dbReference type="Proteomes" id="UP001204142">
    <property type="component" value="Unassembled WGS sequence"/>
</dbReference>
<keyword evidence="1" id="KW-1133">Transmembrane helix</keyword>
<dbReference type="EMBL" id="JANIGO010000006">
    <property type="protein sequence ID" value="MCQ8897648.1"/>
    <property type="molecule type" value="Genomic_DNA"/>
</dbReference>
<comment type="caution">
    <text evidence="3">The sequence shown here is derived from an EMBL/GenBank/DDBJ whole genome shotgun (WGS) entry which is preliminary data.</text>
</comment>
<dbReference type="RefSeq" id="WP_256765454.1">
    <property type="nucleotide sequence ID" value="NZ_JANIGO010000006.1"/>
</dbReference>
<dbReference type="SMART" id="SM00450">
    <property type="entry name" value="RHOD"/>
    <property type="match status" value="1"/>
</dbReference>